<evidence type="ECO:0000256" key="1">
    <source>
        <dbReference type="SAM" id="SignalP"/>
    </source>
</evidence>
<evidence type="ECO:0000259" key="2">
    <source>
        <dbReference type="Pfam" id="PF00932"/>
    </source>
</evidence>
<dbReference type="InterPro" id="IPR036415">
    <property type="entry name" value="Lamin_tail_dom_sf"/>
</dbReference>
<accession>A0A841GZM7</accession>
<dbReference type="Pfam" id="PF00932">
    <property type="entry name" value="LTD"/>
    <property type="match status" value="1"/>
</dbReference>
<proteinExistence type="predicted"/>
<evidence type="ECO:0000313" key="4">
    <source>
        <dbReference type="Proteomes" id="UP000582837"/>
    </source>
</evidence>
<reference evidence="3 4" key="1">
    <citation type="submission" date="2020-08" db="EMBL/GenBank/DDBJ databases">
        <title>Genomic Encyclopedia of Type Strains, Phase IV (KMG-IV): sequencing the most valuable type-strain genomes for metagenomic binning, comparative biology and taxonomic classification.</title>
        <authorList>
            <person name="Goeker M."/>
        </authorList>
    </citation>
    <scope>NUCLEOTIDE SEQUENCE [LARGE SCALE GENOMIC DNA]</scope>
    <source>
        <strain evidence="3 4">DSM 29007</strain>
    </source>
</reference>
<protein>
    <recommendedName>
        <fullName evidence="2">LTD domain-containing protein</fullName>
    </recommendedName>
</protein>
<comment type="caution">
    <text evidence="3">The sequence shown here is derived from an EMBL/GenBank/DDBJ whole genome shotgun (WGS) entry which is preliminary data.</text>
</comment>
<organism evidence="3 4">
    <name type="scientific">Longimicrobium terrae</name>
    <dbReference type="NCBI Taxonomy" id="1639882"/>
    <lineage>
        <taxon>Bacteria</taxon>
        <taxon>Pseudomonadati</taxon>
        <taxon>Gemmatimonadota</taxon>
        <taxon>Longimicrobiia</taxon>
        <taxon>Longimicrobiales</taxon>
        <taxon>Longimicrobiaceae</taxon>
        <taxon>Longimicrobium</taxon>
    </lineage>
</organism>
<dbReference type="SUPFAM" id="SSF74853">
    <property type="entry name" value="Lamin A/C globular tail domain"/>
    <property type="match status" value="1"/>
</dbReference>
<dbReference type="InterPro" id="IPR001322">
    <property type="entry name" value="Lamin_tail_dom"/>
</dbReference>
<keyword evidence="1" id="KW-0732">Signal</keyword>
<dbReference type="PROSITE" id="PS51257">
    <property type="entry name" value="PROKAR_LIPOPROTEIN"/>
    <property type="match status" value="1"/>
</dbReference>
<feature type="domain" description="LTD" evidence="2">
    <location>
        <begin position="205"/>
        <end position="310"/>
    </location>
</feature>
<sequence length="376" mass="39250">MRTPQLSLFRPLRMAAALLGICTLAGCGDGQPVASEAPRATALSPRVLQEFDCTASVTAGVRCAPARGSAGGASATIIGNSGVFVQLASSNVSYDTLTEILQFDVTVKNLMNEALGSPNGVVADPDGIRVFFHSGPTPTSGTGVVSVDNPDGYGDFTAMNQPYFTYHEILLKNAVSSPRPWRFHIPRGVTATFGVYVETDVQYLLVINEVLANPGGAITDSNGEWFEIYNAGSLAVNLQNLVIADSATAGRRPYHRIPSSFWVRAGGYAVLGGSADTLLNGGVPVDYAYGSALALANSLDAIKIARVYGTDTLTVDRAAYLSAAISAQNGISRELKNPLLDNSNIDGANWADAAISAVYGPGGRGTPKAQNSAFVP</sequence>
<keyword evidence="4" id="KW-1185">Reference proteome</keyword>
<gene>
    <name evidence="3" type="ORF">HNQ61_002753</name>
</gene>
<dbReference type="Proteomes" id="UP000582837">
    <property type="component" value="Unassembled WGS sequence"/>
</dbReference>
<name>A0A841GZM7_9BACT</name>
<feature type="chain" id="PRO_5032679113" description="LTD domain-containing protein" evidence="1">
    <location>
        <begin position="28"/>
        <end position="376"/>
    </location>
</feature>
<evidence type="ECO:0000313" key="3">
    <source>
        <dbReference type="EMBL" id="MBB6071129.1"/>
    </source>
</evidence>
<feature type="signal peptide" evidence="1">
    <location>
        <begin position="1"/>
        <end position="27"/>
    </location>
</feature>
<dbReference type="AlphaFoldDB" id="A0A841GZM7"/>
<dbReference type="EMBL" id="JACHIA010000007">
    <property type="protein sequence ID" value="MBB6071129.1"/>
    <property type="molecule type" value="Genomic_DNA"/>
</dbReference>
<dbReference type="RefSeq" id="WP_170033742.1">
    <property type="nucleotide sequence ID" value="NZ_JABDTL010000001.1"/>
</dbReference>